<organism evidence="2 3">
    <name type="scientific">Haloplanus rubicundus</name>
    <dbReference type="NCBI Taxonomy" id="1547898"/>
    <lineage>
        <taxon>Archaea</taxon>
        <taxon>Methanobacteriati</taxon>
        <taxon>Methanobacteriota</taxon>
        <taxon>Stenosarchaea group</taxon>
        <taxon>Halobacteria</taxon>
        <taxon>Halobacteriales</taxon>
        <taxon>Haloferacaceae</taxon>
        <taxon>Haloplanus</taxon>
    </lineage>
</organism>
<keyword evidence="2" id="KW-0614">Plasmid</keyword>
<dbReference type="GO" id="GO:0016787">
    <property type="term" value="F:hydrolase activity"/>
    <property type="evidence" value="ECO:0007669"/>
    <property type="project" value="UniProtKB-KW"/>
</dbReference>
<dbReference type="InterPro" id="IPR007404">
    <property type="entry name" value="YdjM-like"/>
</dbReference>
<gene>
    <name evidence="2" type="ORF">DU484_00765</name>
</gene>
<evidence type="ECO:0000313" key="2">
    <source>
        <dbReference type="EMBL" id="AXG08491.1"/>
    </source>
</evidence>
<feature type="transmembrane region" description="Helical" evidence="1">
    <location>
        <begin position="144"/>
        <end position="165"/>
    </location>
</feature>
<dbReference type="KEGG" id="haq:DU484_00765"/>
<dbReference type="AlphaFoldDB" id="A0A345E8G9"/>
<sequence>MKFVSMYKNGHRGAALVLMAPLTAVFGVLGLGMSMVAVAVCRLPDIDHDYAWLAHRGPTHTIWFATGVAALVVAGGYAWLSVLPVNLPALLLALLLGATVFLGLLSHLFADALTVGRGTHAIRPFHPLSPHPCRLGLVRADSEFANTLLLVGGMLFQGLAFVVSVSKVTGVVV</sequence>
<evidence type="ECO:0000256" key="1">
    <source>
        <dbReference type="SAM" id="Phobius"/>
    </source>
</evidence>
<feature type="transmembrane region" description="Helical" evidence="1">
    <location>
        <begin position="89"/>
        <end position="110"/>
    </location>
</feature>
<reference evidence="2 3" key="1">
    <citation type="submission" date="2018-07" db="EMBL/GenBank/DDBJ databases">
        <title>Genome sequences of Haloplanus sp. CBA1112.</title>
        <authorList>
            <person name="Kim Y.B."/>
            <person name="Roh S.W."/>
        </authorList>
    </citation>
    <scope>NUCLEOTIDE SEQUENCE [LARGE SCALE GENOMIC DNA]</scope>
    <source>
        <strain evidence="2 3">CBA1112</strain>
        <plasmid evidence="3">pcba1112-01</plasmid>
    </source>
</reference>
<dbReference type="GeneID" id="37285465"/>
<keyword evidence="1" id="KW-0472">Membrane</keyword>
<dbReference type="RefSeq" id="WP_114604815.1">
    <property type="nucleotide sequence ID" value="NZ_CP031147.1"/>
</dbReference>
<dbReference type="Pfam" id="PF04307">
    <property type="entry name" value="YdjM"/>
    <property type="match status" value="1"/>
</dbReference>
<accession>A0A345E8G9</accession>
<dbReference type="Proteomes" id="UP000252985">
    <property type="component" value="Plasmid pCBA1112-01"/>
</dbReference>
<proteinExistence type="predicted"/>
<name>A0A345E8G9_9EURY</name>
<keyword evidence="1" id="KW-1133">Transmembrane helix</keyword>
<feature type="transmembrane region" description="Helical" evidence="1">
    <location>
        <begin position="63"/>
        <end position="82"/>
    </location>
</feature>
<protein>
    <submittedName>
        <fullName evidence="2">Metal-dependent hydrolase</fullName>
    </submittedName>
</protein>
<keyword evidence="1" id="KW-0812">Transmembrane</keyword>
<geneLocation type="plasmid" evidence="3">
    <name>pcba1112-01</name>
</geneLocation>
<evidence type="ECO:0000313" key="3">
    <source>
        <dbReference type="Proteomes" id="UP000252985"/>
    </source>
</evidence>
<dbReference type="EMBL" id="CP031147">
    <property type="protein sequence ID" value="AXG08491.1"/>
    <property type="molecule type" value="Genomic_DNA"/>
</dbReference>
<keyword evidence="2" id="KW-0378">Hydrolase</keyword>